<evidence type="ECO:0000256" key="6">
    <source>
        <dbReference type="PIRSR" id="PIRSR000097-3"/>
    </source>
</evidence>
<dbReference type="PANTHER" id="PTHR43827">
    <property type="entry name" value="2,5-DIKETO-D-GLUCONIC ACID REDUCTASE"/>
    <property type="match status" value="1"/>
</dbReference>
<dbReference type="GO" id="GO:0016616">
    <property type="term" value="F:oxidoreductase activity, acting on the CH-OH group of donors, NAD or NADP as acceptor"/>
    <property type="evidence" value="ECO:0007669"/>
    <property type="project" value="UniProtKB-ARBA"/>
</dbReference>
<dbReference type="FunFam" id="3.20.20.100:FF:000015">
    <property type="entry name" value="Oxidoreductase, aldo/keto reductase family"/>
    <property type="match status" value="1"/>
</dbReference>
<dbReference type="PROSITE" id="PS00062">
    <property type="entry name" value="ALDOKETO_REDUCTASE_2"/>
    <property type="match status" value="1"/>
</dbReference>
<feature type="binding site" evidence="5">
    <location>
        <position position="111"/>
    </location>
    <ligand>
        <name>substrate</name>
    </ligand>
</feature>
<keyword evidence="2" id="KW-0521">NADP</keyword>
<dbReference type="Gene3D" id="3.20.20.100">
    <property type="entry name" value="NADP-dependent oxidoreductase domain"/>
    <property type="match status" value="1"/>
</dbReference>
<feature type="active site" description="Proton donor" evidence="4">
    <location>
        <position position="53"/>
    </location>
</feature>
<evidence type="ECO:0000256" key="5">
    <source>
        <dbReference type="PIRSR" id="PIRSR000097-2"/>
    </source>
</evidence>
<dbReference type="PIRSF" id="PIRSF000097">
    <property type="entry name" value="AKR"/>
    <property type="match status" value="1"/>
</dbReference>
<keyword evidence="3" id="KW-0560">Oxidoreductase</keyword>
<comment type="similarity">
    <text evidence="1">Belongs to the aldo/keto reductase family.</text>
</comment>
<evidence type="ECO:0000256" key="1">
    <source>
        <dbReference type="ARBA" id="ARBA00007905"/>
    </source>
</evidence>
<dbReference type="OrthoDB" id="9804790at2"/>
<dbReference type="PROSITE" id="PS00798">
    <property type="entry name" value="ALDOKETO_REDUCTASE_1"/>
    <property type="match status" value="1"/>
</dbReference>
<keyword evidence="9" id="KW-1185">Reference proteome</keyword>
<gene>
    <name evidence="8" type="ORF">IO98_07345</name>
</gene>
<dbReference type="InterPro" id="IPR018170">
    <property type="entry name" value="Aldo/ket_reductase_CS"/>
</dbReference>
<evidence type="ECO:0000256" key="3">
    <source>
        <dbReference type="ARBA" id="ARBA00023002"/>
    </source>
</evidence>
<proteinExistence type="inferred from homology"/>
<dbReference type="PRINTS" id="PR00069">
    <property type="entry name" value="ALDKETRDTASE"/>
</dbReference>
<feature type="domain" description="NADP-dependent oxidoreductase" evidence="7">
    <location>
        <begin position="19"/>
        <end position="267"/>
    </location>
</feature>
<evidence type="ECO:0000256" key="2">
    <source>
        <dbReference type="ARBA" id="ARBA00022857"/>
    </source>
</evidence>
<protein>
    <submittedName>
        <fullName evidence="8">2,5-diketo-D-gluconic acid reductase</fullName>
    </submittedName>
</protein>
<evidence type="ECO:0000313" key="9">
    <source>
        <dbReference type="Proteomes" id="UP000028525"/>
    </source>
</evidence>
<evidence type="ECO:0000313" key="8">
    <source>
        <dbReference type="EMBL" id="KEZ90586.1"/>
    </source>
</evidence>
<evidence type="ECO:0000256" key="4">
    <source>
        <dbReference type="PIRSR" id="PIRSR000097-1"/>
    </source>
</evidence>
<dbReference type="CDD" id="cd19071">
    <property type="entry name" value="AKR_AKR1-5-like"/>
    <property type="match status" value="1"/>
</dbReference>
<reference evidence="8 9" key="1">
    <citation type="submission" date="2014-07" db="EMBL/GenBank/DDBJ databases">
        <title>Draft genome of Clostridium celerecrescens 152B isolated from sediments associated with methane hydrate from Krishna Godavari basin.</title>
        <authorList>
            <person name="Honkalas V.S."/>
            <person name="Dabir A.P."/>
            <person name="Arora P."/>
            <person name="Dhakephalkar P.K."/>
        </authorList>
    </citation>
    <scope>NUCLEOTIDE SEQUENCE [LARGE SCALE GENOMIC DNA]</scope>
    <source>
        <strain evidence="8 9">152B</strain>
    </source>
</reference>
<dbReference type="InterPro" id="IPR023210">
    <property type="entry name" value="NADP_OxRdtase_dom"/>
</dbReference>
<dbReference type="Proteomes" id="UP000028525">
    <property type="component" value="Unassembled WGS sequence"/>
</dbReference>
<dbReference type="AlphaFoldDB" id="A0A084JNQ2"/>
<comment type="caution">
    <text evidence="8">The sequence shown here is derived from an EMBL/GenBank/DDBJ whole genome shotgun (WGS) entry which is preliminary data.</text>
</comment>
<dbReference type="InterPro" id="IPR020471">
    <property type="entry name" value="AKR"/>
</dbReference>
<dbReference type="PROSITE" id="PS00063">
    <property type="entry name" value="ALDOKETO_REDUCTASE_3"/>
    <property type="match status" value="1"/>
</dbReference>
<dbReference type="STRING" id="29354.IO98_07345"/>
<dbReference type="PANTHER" id="PTHR43827:SF3">
    <property type="entry name" value="NADP-DEPENDENT OXIDOREDUCTASE DOMAIN-CONTAINING PROTEIN"/>
    <property type="match status" value="1"/>
</dbReference>
<sequence>MKTLTDCYELSGGVKIPCIGFGTWRAENGDMATTSVREALKCGYRHIDTAAGYGNEESVGMAVKESGIAREDIFITSKLQNDMHGYENTMKAFKQTLKNLDMDYLDLYLIHWPNPVKYRDHWQEANAGTWKAFEELHKAGHIRGIGVSNFHPHHLDALMQTAKIQPMVNQIRLCPGDTQDNVVDYCRKHSILLEAYSPLGVGKIFEVPQMQSLAEKYGKSIAQICVRWSLERGYLPLPKSITPKRIQENADVFDFQLTPEDVQIIADLKGCCGYSADPDTITW</sequence>
<accession>A0A084JNQ2</accession>
<dbReference type="EMBL" id="JPME01000010">
    <property type="protein sequence ID" value="KEZ90586.1"/>
    <property type="molecule type" value="Genomic_DNA"/>
</dbReference>
<feature type="site" description="Lowers pKa of active site Tyr" evidence="6">
    <location>
        <position position="78"/>
    </location>
</feature>
<evidence type="ECO:0000259" key="7">
    <source>
        <dbReference type="Pfam" id="PF00248"/>
    </source>
</evidence>
<name>A0A084JNQ2_9FIRM</name>
<dbReference type="Pfam" id="PF00248">
    <property type="entry name" value="Aldo_ket_red"/>
    <property type="match status" value="1"/>
</dbReference>
<dbReference type="RefSeq" id="WP_038279694.1">
    <property type="nucleotide sequence ID" value="NZ_JPME01000010.1"/>
</dbReference>
<dbReference type="InterPro" id="IPR036812">
    <property type="entry name" value="NAD(P)_OxRdtase_dom_sf"/>
</dbReference>
<dbReference type="SUPFAM" id="SSF51430">
    <property type="entry name" value="NAD(P)-linked oxidoreductase"/>
    <property type="match status" value="1"/>
</dbReference>
<organism evidence="8 9">
    <name type="scientific">Lacrimispora celerecrescens</name>
    <dbReference type="NCBI Taxonomy" id="29354"/>
    <lineage>
        <taxon>Bacteria</taxon>
        <taxon>Bacillati</taxon>
        <taxon>Bacillota</taxon>
        <taxon>Clostridia</taxon>
        <taxon>Lachnospirales</taxon>
        <taxon>Lachnospiraceae</taxon>
        <taxon>Lacrimispora</taxon>
    </lineage>
</organism>